<dbReference type="GO" id="GO:0005524">
    <property type="term" value="F:ATP binding"/>
    <property type="evidence" value="ECO:0007669"/>
    <property type="project" value="UniProtKB-UniRule"/>
</dbReference>
<dbReference type="InterPro" id="IPR017441">
    <property type="entry name" value="Protein_kinase_ATP_BS"/>
</dbReference>
<dbReference type="PROSITE" id="PS00107">
    <property type="entry name" value="PROTEIN_KINASE_ATP"/>
    <property type="match status" value="1"/>
</dbReference>
<proteinExistence type="predicted"/>
<dbReference type="FunFam" id="1.10.510.10:FF:001123">
    <property type="entry name" value="CK1/CK1/CK1-D protein kinase"/>
    <property type="match status" value="1"/>
</dbReference>
<evidence type="ECO:0000256" key="5">
    <source>
        <dbReference type="SAM" id="MobiDB-lite"/>
    </source>
</evidence>
<keyword evidence="2 4" id="KW-0547">Nucleotide-binding</keyword>
<dbReference type="InterPro" id="IPR000719">
    <property type="entry name" value="Prot_kinase_dom"/>
</dbReference>
<sequence length="561" mass="65354">MGSQSINNGNNDKNSKSQNSQSHYPKLPNNNNNNNNNKIKRPSLIKEYTSASIISSAKSTNIVGSHYKLIRKIGEGSFGVIFEGINLLNNQPVAIKFESRMSDSPQLKDEYHSYKLLSGNVGVPNVYYYGTENSHNILVIDLLGPSLEDLFDVCGRQFTVKTVAMVAKQMLYRIQTVHENSLVYRDIKPDNFLVGHIINDNKKIIDSHSKNNPHPATQIYIVDFGMAKYYRDPTTLQHIPYKEKRSLSGTARYMSIHTHLGHEQSRRDDLESLGHVFMYFLRGSLPWQGLRAPTNKQKYKKIGEKKRSTSITELCMGFPEEFSIYMNYVRKLAFEETPDYDYLRGLMDSVLKNLNCEDDGLYDWVYVIDKRRKEKEKEKERRNDLIYPQNATSKPNLYNGKIQQLQQSLQYHSNYNSQDFRRSTPNELYNIPSKPKVNEKLSYHSSKQPSPIQMQLQNNPLKNSSNIYNSRNSRKYQNYRQLDKLTRSNSNYDKYYKNDDGNYPDKPDYSKLMISDIDIRGDQKINKYDNKSYKNKLKNKNTKETENNTPCFKHLFLCCFK</sequence>
<accession>A0A1Y1WQJ6</accession>
<dbReference type="EMBL" id="MCFG01000336">
    <property type="protein sequence ID" value="ORX75800.1"/>
    <property type="molecule type" value="Genomic_DNA"/>
</dbReference>
<dbReference type="PROSITE" id="PS50011">
    <property type="entry name" value="PROTEIN_KINASE_DOM"/>
    <property type="match status" value="1"/>
</dbReference>
<dbReference type="InterPro" id="IPR011009">
    <property type="entry name" value="Kinase-like_dom_sf"/>
</dbReference>
<evidence type="ECO:0000259" key="6">
    <source>
        <dbReference type="PROSITE" id="PS50011"/>
    </source>
</evidence>
<evidence type="ECO:0000256" key="1">
    <source>
        <dbReference type="ARBA" id="ARBA00012513"/>
    </source>
</evidence>
<feature type="region of interest" description="Disordered" evidence="5">
    <location>
        <begin position="440"/>
        <end position="471"/>
    </location>
</feature>
<dbReference type="InterPro" id="IPR008271">
    <property type="entry name" value="Ser/Thr_kinase_AS"/>
</dbReference>
<dbReference type="Gene3D" id="1.10.510.10">
    <property type="entry name" value="Transferase(Phosphotransferase) domain 1"/>
    <property type="match status" value="1"/>
</dbReference>
<keyword evidence="7" id="KW-0418">Kinase</keyword>
<feature type="binding site" evidence="4">
    <location>
        <position position="96"/>
    </location>
    <ligand>
        <name>ATP</name>
        <dbReference type="ChEBI" id="CHEBI:30616"/>
    </ligand>
</feature>
<feature type="region of interest" description="Disordered" evidence="5">
    <location>
        <begin position="1"/>
        <end position="39"/>
    </location>
</feature>
<comment type="caution">
    <text evidence="7">The sequence shown here is derived from an EMBL/GenBank/DDBJ whole genome shotgun (WGS) entry which is preliminary data.</text>
</comment>
<dbReference type="PANTHER" id="PTHR11909">
    <property type="entry name" value="CASEIN KINASE-RELATED"/>
    <property type="match status" value="1"/>
</dbReference>
<dbReference type="AlphaFoldDB" id="A0A1Y1WQJ6"/>
<dbReference type="SUPFAM" id="SSF56112">
    <property type="entry name" value="Protein kinase-like (PK-like)"/>
    <property type="match status" value="1"/>
</dbReference>
<keyword evidence="8" id="KW-1185">Reference proteome</keyword>
<feature type="region of interest" description="Disordered" evidence="5">
    <location>
        <begin position="377"/>
        <end position="396"/>
    </location>
</feature>
<dbReference type="EC" id="2.7.11.1" evidence="1"/>
<gene>
    <name evidence="7" type="ORF">BCR32DRAFT_237082</name>
</gene>
<dbReference type="Pfam" id="PF00069">
    <property type="entry name" value="Pkinase"/>
    <property type="match status" value="1"/>
</dbReference>
<evidence type="ECO:0000313" key="7">
    <source>
        <dbReference type="EMBL" id="ORX75800.1"/>
    </source>
</evidence>
<feature type="domain" description="Protein kinase" evidence="6">
    <location>
        <begin position="67"/>
        <end position="386"/>
    </location>
</feature>
<name>A0A1Y1WQJ6_9FUNG</name>
<organism evidence="7 8">
    <name type="scientific">Anaeromyces robustus</name>
    <dbReference type="NCBI Taxonomy" id="1754192"/>
    <lineage>
        <taxon>Eukaryota</taxon>
        <taxon>Fungi</taxon>
        <taxon>Fungi incertae sedis</taxon>
        <taxon>Chytridiomycota</taxon>
        <taxon>Chytridiomycota incertae sedis</taxon>
        <taxon>Neocallimastigomycetes</taxon>
        <taxon>Neocallimastigales</taxon>
        <taxon>Neocallimastigaceae</taxon>
        <taxon>Anaeromyces</taxon>
    </lineage>
</organism>
<dbReference type="GO" id="GO:0004674">
    <property type="term" value="F:protein serine/threonine kinase activity"/>
    <property type="evidence" value="ECO:0007669"/>
    <property type="project" value="UniProtKB-EC"/>
</dbReference>
<dbReference type="Proteomes" id="UP000193944">
    <property type="component" value="Unassembled WGS sequence"/>
</dbReference>
<keyword evidence="3 4" id="KW-0067">ATP-binding</keyword>
<evidence type="ECO:0000313" key="8">
    <source>
        <dbReference type="Proteomes" id="UP000193944"/>
    </source>
</evidence>
<reference evidence="7 8" key="1">
    <citation type="submission" date="2016-08" db="EMBL/GenBank/DDBJ databases">
        <title>A Parts List for Fungal Cellulosomes Revealed by Comparative Genomics.</title>
        <authorList>
            <consortium name="DOE Joint Genome Institute"/>
            <person name="Haitjema C.H."/>
            <person name="Gilmore S.P."/>
            <person name="Henske J.K."/>
            <person name="Solomon K.V."/>
            <person name="De Groot R."/>
            <person name="Kuo A."/>
            <person name="Mondo S.J."/>
            <person name="Salamov A.A."/>
            <person name="Labutti K."/>
            <person name="Zhao Z."/>
            <person name="Chiniquy J."/>
            <person name="Barry K."/>
            <person name="Brewer H.M."/>
            <person name="Purvine S.O."/>
            <person name="Wright A.T."/>
            <person name="Boxma B."/>
            <person name="Van Alen T."/>
            <person name="Hackstein J.H."/>
            <person name="Baker S.E."/>
            <person name="Grigoriev I.V."/>
            <person name="O'Malley M.A."/>
        </authorList>
    </citation>
    <scope>NUCLEOTIDE SEQUENCE [LARGE SCALE GENOMIC DNA]</scope>
    <source>
        <strain evidence="7 8">S4</strain>
    </source>
</reference>
<evidence type="ECO:0000256" key="2">
    <source>
        <dbReference type="ARBA" id="ARBA00022741"/>
    </source>
</evidence>
<dbReference type="STRING" id="1754192.A0A1Y1WQJ6"/>
<dbReference type="PROSITE" id="PS00108">
    <property type="entry name" value="PROTEIN_KINASE_ST"/>
    <property type="match status" value="1"/>
</dbReference>
<dbReference type="InterPro" id="IPR050235">
    <property type="entry name" value="CK1_Ser-Thr_kinase"/>
</dbReference>
<protein>
    <recommendedName>
        <fullName evidence="1">non-specific serine/threonine protein kinase</fullName>
        <ecNumber evidence="1">2.7.11.1</ecNumber>
    </recommendedName>
</protein>
<reference evidence="7 8" key="2">
    <citation type="submission" date="2016-08" db="EMBL/GenBank/DDBJ databases">
        <title>Pervasive Adenine N6-methylation of Active Genes in Fungi.</title>
        <authorList>
            <consortium name="DOE Joint Genome Institute"/>
            <person name="Mondo S.J."/>
            <person name="Dannebaum R.O."/>
            <person name="Kuo R.C."/>
            <person name="Labutti K."/>
            <person name="Haridas S."/>
            <person name="Kuo A."/>
            <person name="Salamov A."/>
            <person name="Ahrendt S.R."/>
            <person name="Lipzen A."/>
            <person name="Sullivan W."/>
            <person name="Andreopoulos W.B."/>
            <person name="Clum A."/>
            <person name="Lindquist E."/>
            <person name="Daum C."/>
            <person name="Ramamoorthy G.K."/>
            <person name="Gryganskyi A."/>
            <person name="Culley D."/>
            <person name="Magnuson J.K."/>
            <person name="James T.Y."/>
            <person name="O'Malley M.A."/>
            <person name="Stajich J.E."/>
            <person name="Spatafora J.W."/>
            <person name="Visel A."/>
            <person name="Grigoriev I.V."/>
        </authorList>
    </citation>
    <scope>NUCLEOTIDE SEQUENCE [LARGE SCALE GENOMIC DNA]</scope>
    <source>
        <strain evidence="7 8">S4</strain>
    </source>
</reference>
<feature type="compositionally biased region" description="Low complexity" evidence="5">
    <location>
        <begin position="1"/>
        <end position="22"/>
    </location>
</feature>
<dbReference type="OrthoDB" id="5800476at2759"/>
<dbReference type="SMART" id="SM00220">
    <property type="entry name" value="S_TKc"/>
    <property type="match status" value="1"/>
</dbReference>
<evidence type="ECO:0000256" key="3">
    <source>
        <dbReference type="ARBA" id="ARBA00022840"/>
    </source>
</evidence>
<evidence type="ECO:0000256" key="4">
    <source>
        <dbReference type="PROSITE-ProRule" id="PRU10141"/>
    </source>
</evidence>
<keyword evidence="7" id="KW-0808">Transferase</keyword>
<feature type="compositionally biased region" description="Polar residues" evidence="5">
    <location>
        <begin position="443"/>
        <end position="461"/>
    </location>
</feature>
<feature type="compositionally biased region" description="Low complexity" evidence="5">
    <location>
        <begin position="462"/>
        <end position="471"/>
    </location>
</feature>